<name>A0ABD2NEB8_9CUCU</name>
<dbReference type="PANTHER" id="PTHR24256">
    <property type="entry name" value="TRYPTASE-RELATED"/>
    <property type="match status" value="1"/>
</dbReference>
<dbReference type="InterPro" id="IPR043504">
    <property type="entry name" value="Peptidase_S1_PA_chymotrypsin"/>
</dbReference>
<feature type="domain" description="Peptidase S1" evidence="8">
    <location>
        <begin position="117"/>
        <end position="379"/>
    </location>
</feature>
<keyword evidence="3 7" id="KW-0732">Signal</keyword>
<gene>
    <name evidence="9" type="ORF">HHI36_012177</name>
</gene>
<evidence type="ECO:0000256" key="1">
    <source>
        <dbReference type="ARBA" id="ARBA00004613"/>
    </source>
</evidence>
<proteinExistence type="inferred from homology"/>
<accession>A0ABD2NEB8</accession>
<evidence type="ECO:0000256" key="3">
    <source>
        <dbReference type="ARBA" id="ARBA00022729"/>
    </source>
</evidence>
<dbReference type="CDD" id="cd00190">
    <property type="entry name" value="Tryp_SPc"/>
    <property type="match status" value="1"/>
</dbReference>
<organism evidence="9 10">
    <name type="scientific">Cryptolaemus montrouzieri</name>
    <dbReference type="NCBI Taxonomy" id="559131"/>
    <lineage>
        <taxon>Eukaryota</taxon>
        <taxon>Metazoa</taxon>
        <taxon>Ecdysozoa</taxon>
        <taxon>Arthropoda</taxon>
        <taxon>Hexapoda</taxon>
        <taxon>Insecta</taxon>
        <taxon>Pterygota</taxon>
        <taxon>Neoptera</taxon>
        <taxon>Endopterygota</taxon>
        <taxon>Coleoptera</taxon>
        <taxon>Polyphaga</taxon>
        <taxon>Cucujiformia</taxon>
        <taxon>Coccinelloidea</taxon>
        <taxon>Coccinellidae</taxon>
        <taxon>Scymninae</taxon>
        <taxon>Scymnini</taxon>
        <taxon>Cryptolaemus</taxon>
    </lineage>
</organism>
<evidence type="ECO:0000256" key="7">
    <source>
        <dbReference type="SAM" id="SignalP"/>
    </source>
</evidence>
<evidence type="ECO:0000256" key="6">
    <source>
        <dbReference type="ARBA" id="ARBA00024195"/>
    </source>
</evidence>
<evidence type="ECO:0000259" key="8">
    <source>
        <dbReference type="PROSITE" id="PS50240"/>
    </source>
</evidence>
<dbReference type="SMART" id="SM00020">
    <property type="entry name" value="Tryp_SPc"/>
    <property type="match status" value="1"/>
</dbReference>
<dbReference type="InterPro" id="IPR051487">
    <property type="entry name" value="Ser/Thr_Proteases_Immune/Dev"/>
</dbReference>
<keyword evidence="4" id="KW-1015">Disulfide bond</keyword>
<keyword evidence="5" id="KW-0325">Glycoprotein</keyword>
<dbReference type="AlphaFoldDB" id="A0ABD2NEB8"/>
<dbReference type="PRINTS" id="PR00722">
    <property type="entry name" value="CHYMOTRYPSIN"/>
</dbReference>
<dbReference type="InterPro" id="IPR001314">
    <property type="entry name" value="Peptidase_S1A"/>
</dbReference>
<dbReference type="Pfam" id="PF00089">
    <property type="entry name" value="Trypsin"/>
    <property type="match status" value="1"/>
</dbReference>
<dbReference type="SUPFAM" id="SSF50494">
    <property type="entry name" value="Trypsin-like serine proteases"/>
    <property type="match status" value="1"/>
</dbReference>
<evidence type="ECO:0000256" key="5">
    <source>
        <dbReference type="ARBA" id="ARBA00023180"/>
    </source>
</evidence>
<dbReference type="GO" id="GO:0005576">
    <property type="term" value="C:extracellular region"/>
    <property type="evidence" value="ECO:0007669"/>
    <property type="project" value="UniProtKB-SubCell"/>
</dbReference>
<dbReference type="InterPro" id="IPR009003">
    <property type="entry name" value="Peptidase_S1_PA"/>
</dbReference>
<evidence type="ECO:0000313" key="10">
    <source>
        <dbReference type="Proteomes" id="UP001516400"/>
    </source>
</evidence>
<dbReference type="EMBL" id="JABFTP020000103">
    <property type="protein sequence ID" value="KAL3276815.1"/>
    <property type="molecule type" value="Genomic_DNA"/>
</dbReference>
<comment type="subcellular location">
    <subcellularLocation>
        <location evidence="1">Secreted</location>
    </subcellularLocation>
</comment>
<feature type="chain" id="PRO_5044873573" description="Peptidase S1 domain-containing protein" evidence="7">
    <location>
        <begin position="27"/>
        <end position="383"/>
    </location>
</feature>
<reference evidence="9 10" key="1">
    <citation type="journal article" date="2021" name="BMC Biol.">
        <title>Horizontally acquired antibacterial genes associated with adaptive radiation of ladybird beetles.</title>
        <authorList>
            <person name="Li H.S."/>
            <person name="Tang X.F."/>
            <person name="Huang Y.H."/>
            <person name="Xu Z.Y."/>
            <person name="Chen M.L."/>
            <person name="Du X.Y."/>
            <person name="Qiu B.Y."/>
            <person name="Chen P.T."/>
            <person name="Zhang W."/>
            <person name="Slipinski A."/>
            <person name="Escalona H.E."/>
            <person name="Waterhouse R.M."/>
            <person name="Zwick A."/>
            <person name="Pang H."/>
        </authorList>
    </citation>
    <scope>NUCLEOTIDE SEQUENCE [LARGE SCALE GENOMIC DNA]</scope>
    <source>
        <strain evidence="9">SYSU2018</strain>
    </source>
</reference>
<dbReference type="PROSITE" id="PS50240">
    <property type="entry name" value="TRYPSIN_DOM"/>
    <property type="match status" value="1"/>
</dbReference>
<protein>
    <recommendedName>
        <fullName evidence="8">Peptidase S1 domain-containing protein</fullName>
    </recommendedName>
</protein>
<dbReference type="FunFam" id="2.40.10.10:FF:000054">
    <property type="entry name" value="Complement C1r subcomponent"/>
    <property type="match status" value="1"/>
</dbReference>
<keyword evidence="2" id="KW-0964">Secreted</keyword>
<comment type="caution">
    <text evidence="9">The sequence shown here is derived from an EMBL/GenBank/DDBJ whole genome shotgun (WGS) entry which is preliminary data.</text>
</comment>
<dbReference type="Proteomes" id="UP001516400">
    <property type="component" value="Unassembled WGS sequence"/>
</dbReference>
<dbReference type="Gene3D" id="2.40.10.10">
    <property type="entry name" value="Trypsin-like serine proteases"/>
    <property type="match status" value="2"/>
</dbReference>
<feature type="signal peptide" evidence="7">
    <location>
        <begin position="1"/>
        <end position="26"/>
    </location>
</feature>
<evidence type="ECO:0000256" key="2">
    <source>
        <dbReference type="ARBA" id="ARBA00022525"/>
    </source>
</evidence>
<evidence type="ECO:0000256" key="4">
    <source>
        <dbReference type="ARBA" id="ARBA00023157"/>
    </source>
</evidence>
<comment type="similarity">
    <text evidence="6">Belongs to the peptidase S1 family. CLIP subfamily.</text>
</comment>
<dbReference type="InterPro" id="IPR001254">
    <property type="entry name" value="Trypsin_dom"/>
</dbReference>
<sequence>MCEVELFSKMRVFSVMFLAVFSSVRGQGTLPNGDPYFCVPPGICPDTGGIDPRIITPDDIMGDSEDGNLQQLIDEVFFNKILTDGTPTPGPCPTGTVQCFAQGTMSNCGLRLVPPATINANDGNASIGAYPWQAYLEGPTGYLGSGSLLSPYHVLTASHKVLAFQATPRYPNPPYTPANLNVIMGVNNPETRNAMPLTPRSTAAQIFIYMDATFDNSTLKNDIAIIRLKDPIRLVGQPSINTICLPPATATGATYASPQSCVVSGWGQRQPDNNAVPTQLKQVRVNTTDMKTCEEGFAGRVNTAVYLDKTGELCAGGQAQKDACFQDGGAPLTCGAGTAASRFTVAGIVIWGKSCGIPGVYGVYTNVPVYRQWIIQTITAKIS</sequence>
<evidence type="ECO:0000313" key="9">
    <source>
        <dbReference type="EMBL" id="KAL3276815.1"/>
    </source>
</evidence>
<keyword evidence="10" id="KW-1185">Reference proteome</keyword>